<gene>
    <name evidence="2" type="ORF">PUP29_07995</name>
</gene>
<evidence type="ECO:0000259" key="1">
    <source>
        <dbReference type="Pfam" id="PF08241"/>
    </source>
</evidence>
<dbReference type="GO" id="GO:0008757">
    <property type="term" value="F:S-adenosylmethionine-dependent methyltransferase activity"/>
    <property type="evidence" value="ECO:0007669"/>
    <property type="project" value="InterPro"/>
</dbReference>
<dbReference type="PANTHER" id="PTHR43591">
    <property type="entry name" value="METHYLTRANSFERASE"/>
    <property type="match status" value="1"/>
</dbReference>
<name>A0AAU8A6L1_9FIRM</name>
<dbReference type="Pfam" id="PF08241">
    <property type="entry name" value="Methyltransf_11"/>
    <property type="match status" value="1"/>
</dbReference>
<dbReference type="EMBL" id="CP117826">
    <property type="protein sequence ID" value="XCC61471.1"/>
    <property type="molecule type" value="Genomic_DNA"/>
</dbReference>
<dbReference type="InterPro" id="IPR029063">
    <property type="entry name" value="SAM-dependent_MTases_sf"/>
</dbReference>
<feature type="domain" description="Methyltransferase type 11" evidence="1">
    <location>
        <begin position="47"/>
        <end position="145"/>
    </location>
</feature>
<organism evidence="2">
    <name type="scientific">Christensenella massiliensis</name>
    <dbReference type="NCBI Taxonomy" id="1805714"/>
    <lineage>
        <taxon>Bacteria</taxon>
        <taxon>Bacillati</taxon>
        <taxon>Bacillota</taxon>
        <taxon>Clostridia</taxon>
        <taxon>Christensenellales</taxon>
        <taxon>Christensenellaceae</taxon>
        <taxon>Christensenella</taxon>
    </lineage>
</organism>
<dbReference type="CDD" id="cd02440">
    <property type="entry name" value="AdoMet_MTases"/>
    <property type="match status" value="1"/>
</dbReference>
<dbReference type="Gene3D" id="3.40.50.150">
    <property type="entry name" value="Vaccinia Virus protein VP39"/>
    <property type="match status" value="1"/>
</dbReference>
<accession>A0AAU8A6L1</accession>
<reference evidence="2" key="1">
    <citation type="submission" date="2023-02" db="EMBL/GenBank/DDBJ databases">
        <title>Gut commensal Christensenella minuta modulates host metabolism via a new class of secondary bile acids.</title>
        <authorList>
            <person name="Liu C."/>
        </authorList>
    </citation>
    <scope>NUCLEOTIDE SEQUENCE</scope>
    <source>
        <strain evidence="2">CA70</strain>
    </source>
</reference>
<dbReference type="GO" id="GO:0032259">
    <property type="term" value="P:methylation"/>
    <property type="evidence" value="ECO:0007669"/>
    <property type="project" value="UniProtKB-KW"/>
</dbReference>
<evidence type="ECO:0000313" key="2">
    <source>
        <dbReference type="EMBL" id="XCC61471.1"/>
    </source>
</evidence>
<dbReference type="RefSeq" id="WP_353422937.1">
    <property type="nucleotide sequence ID" value="NZ_CP117826.1"/>
</dbReference>
<keyword evidence="2" id="KW-0808">Transferase</keyword>
<dbReference type="InterPro" id="IPR013216">
    <property type="entry name" value="Methyltransf_11"/>
</dbReference>
<protein>
    <submittedName>
        <fullName evidence="2">Class I SAM-dependent methyltransferase</fullName>
    </submittedName>
</protein>
<dbReference type="AlphaFoldDB" id="A0AAU8A6L1"/>
<proteinExistence type="predicted"/>
<sequence>MKSIFQNTRKPEGFWGRMILRGMNRGHAPLSAWGMTYLRAAENACILDIGCGGGANIARMLRLWPQSFVEGVDYSPESVKMSRRKNKALLGTRCAVREGDVSALPYENGAFDAATAFETVYFWPEPARAFAEVRRVLRPGGMFLIVCEGSDPADATWTSRIGGMTVYSGEELRSLLQRAGFSEPVLRQGRKEWICLTARA</sequence>
<dbReference type="SUPFAM" id="SSF53335">
    <property type="entry name" value="S-adenosyl-L-methionine-dependent methyltransferases"/>
    <property type="match status" value="1"/>
</dbReference>
<keyword evidence="2" id="KW-0489">Methyltransferase</keyword>